<keyword evidence="3" id="KW-1185">Reference proteome</keyword>
<dbReference type="PANTHER" id="PTHR32114:SF2">
    <property type="entry name" value="ABC TRANSPORTER ABCH.3"/>
    <property type="match status" value="1"/>
</dbReference>
<keyword evidence="1" id="KW-0175">Coiled coil</keyword>
<dbReference type="PANTHER" id="PTHR32114">
    <property type="entry name" value="ABC TRANSPORTER ABCH.3"/>
    <property type="match status" value="1"/>
</dbReference>
<feature type="coiled-coil region" evidence="1">
    <location>
        <begin position="174"/>
        <end position="216"/>
    </location>
</feature>
<dbReference type="Gene3D" id="3.40.50.300">
    <property type="entry name" value="P-loop containing nucleotide triphosphate hydrolases"/>
    <property type="match status" value="2"/>
</dbReference>
<sequence length="825" mass="94865">MITELRLKNNTGLLTKGTRSVELVFSDLVNIFMGRNGFGKTSILKECHPLPPDNADYAKGGYKYVKWVVSEQEFYILESHTGSSSKHSFKKNGVEELNTGGTLTVQKDLCKEYFGLTPSLVKYLTGLKVNDLFTALSTAARKQIIMDMYPNDTRYAVGVYNKIKAELRNCIGAIKNQHHRLAEENQRKEQLMGKSVEQLEQEIEQLDGRIKEAMVLSGALSNVVPMDEELNRDIRRFVKTTKELVVGSVTSIQTSEELEQQTLQYKRIMTKMNTQITVRRSKIADLMETLSGVNYITETPEVLEEQRQQLQSLHQQDSVSANDAQRIVYQTFGEISDDVVDLIARSSGQLVSVLEHVTLASNPQVTLMDYRLWEERLEEINSQGRNLKYQVEELRHALKHFDMTEDMKCPECEHEFKPGFDVKDVEHKRAELVRLTEQLKRVVEERNRLKQKLSLDEEFYSSLSKVVSTTRYLDDDNHTLLNILKEHKVGYVDADPVINGIKMTVLYREKRDLIKQHESEIQSLSIRIDTLRRNDISELGRQLTEHESLLASEQESLRRFNEKLEQVEYKLEEMRTRDTKIDLLSALGEHIMDSFREQGKFILQQATNNAINEWIPAKDQHMQMLIRGRSTESVIESIEQDIVRLEDRREKLQLLQDSICPNKGMIAKLMEDFIKALVGNMNAVIREVFTTPLYVLPCVNNKGELSYRFPVINSIDGKPSKDVSDCSGGEQDIINLAFRMVLMRYQSRNRFPLVLDEVGVKLDTYHQQRLFDYILSISTNGDVNQILMVSHFFTHISMFKGANVVALNSEGITVPEDANRNAKFK</sequence>
<dbReference type="KEGG" id="vg:55613492"/>
<dbReference type="EMBL" id="MK368614">
    <property type="protein sequence ID" value="QAU04279.1"/>
    <property type="molecule type" value="Genomic_DNA"/>
</dbReference>
<evidence type="ECO:0000256" key="1">
    <source>
        <dbReference type="SAM" id="Coils"/>
    </source>
</evidence>
<dbReference type="SUPFAM" id="SSF75712">
    <property type="entry name" value="Rad50 coiled-coil Zn hook"/>
    <property type="match status" value="1"/>
</dbReference>
<name>A0A513PWH8_9CAUD</name>
<dbReference type="RefSeq" id="YP_009843226.1">
    <property type="nucleotide sequence ID" value="NC_048747.1"/>
</dbReference>
<evidence type="ECO:0000313" key="3">
    <source>
        <dbReference type="Proteomes" id="UP000320660"/>
    </source>
</evidence>
<protein>
    <recommendedName>
        <fullName evidence="4">DNA double-strand break repair Rad50 ATPase</fullName>
    </recommendedName>
</protein>
<reference evidence="2 3" key="1">
    <citation type="submission" date="2019-01" db="EMBL/GenBank/DDBJ databases">
        <authorList>
            <person name="Le T.S."/>
            <person name="Kurtboke I."/>
        </authorList>
    </citation>
    <scope>NUCLEOTIDE SEQUENCE [LARGE SCALE GENOMIC DNA]</scope>
</reference>
<evidence type="ECO:0000313" key="2">
    <source>
        <dbReference type="EMBL" id="QAU04279.1"/>
    </source>
</evidence>
<organism evidence="2 3">
    <name type="scientific">Vibrio phage 2 TSL-2019</name>
    <dbReference type="NCBI Taxonomy" id="2508172"/>
    <lineage>
        <taxon>Viruses</taxon>
        <taxon>Duplodnaviria</taxon>
        <taxon>Heunggongvirae</taxon>
        <taxon>Uroviricota</taxon>
        <taxon>Caudoviricetes</taxon>
        <taxon>Chimalliviridae</taxon>
        <taxon>Gorgonvirinae</taxon>
        <taxon>Aphroditevirus</taxon>
        <taxon>Aphroditevirus av2TSL2019</taxon>
    </lineage>
</organism>
<accession>A0A513PWH8</accession>
<feature type="coiled-coil region" evidence="1">
    <location>
        <begin position="425"/>
        <end position="452"/>
    </location>
</feature>
<dbReference type="Proteomes" id="UP000320660">
    <property type="component" value="Segment"/>
</dbReference>
<proteinExistence type="predicted"/>
<dbReference type="GeneID" id="55613492"/>
<dbReference type="SUPFAM" id="SSF52540">
    <property type="entry name" value="P-loop containing nucleoside triphosphate hydrolases"/>
    <property type="match status" value="1"/>
</dbReference>
<feature type="coiled-coil region" evidence="1">
    <location>
        <begin position="507"/>
        <end position="577"/>
    </location>
</feature>
<evidence type="ECO:0008006" key="4">
    <source>
        <dbReference type="Google" id="ProtNLM"/>
    </source>
</evidence>
<dbReference type="InterPro" id="IPR027417">
    <property type="entry name" value="P-loop_NTPase"/>
</dbReference>